<sequence>MLIASFPAGPLQANCYLVGPRAGAGCVVIDPGQDSVDGIVGVATQHELTPEAILVTHGHFDHMWCASDIATKYDIPVWIHPADRHLLADPMAAISNESALMLRQQLGMTEVPEFTEPADVRQATDGAQIDAAGLTFTVDHTPGHTPGTVAYRVAYEGPEDVSELMFTGDFLFAGSIGRTDLNGGDHAAMVGSLTEKVLPLADDVVVLPGHGPQTTVGRERATNPFLAELVDR</sequence>
<evidence type="ECO:0000256" key="4">
    <source>
        <dbReference type="ARBA" id="ARBA00022833"/>
    </source>
</evidence>
<keyword evidence="7" id="KW-1185">Reference proteome</keyword>
<dbReference type="Gene3D" id="3.60.15.10">
    <property type="entry name" value="Ribonuclease Z/Hydroxyacylglutathione hydrolase-like"/>
    <property type="match status" value="1"/>
</dbReference>
<evidence type="ECO:0000313" key="6">
    <source>
        <dbReference type="EMBL" id="UYM04808.1"/>
    </source>
</evidence>
<gene>
    <name evidence="6" type="ORF">L0C25_20105</name>
</gene>
<dbReference type="Pfam" id="PF00753">
    <property type="entry name" value="Lactamase_B"/>
    <property type="match status" value="1"/>
</dbReference>
<proteinExistence type="predicted"/>
<dbReference type="AlphaFoldDB" id="A0AA46THV7"/>
<evidence type="ECO:0000313" key="7">
    <source>
        <dbReference type="Proteomes" id="UP001164390"/>
    </source>
</evidence>
<dbReference type="PANTHER" id="PTHR46233:SF3">
    <property type="entry name" value="HYDROXYACYLGLUTATHIONE HYDROLASE GLOC"/>
    <property type="match status" value="1"/>
</dbReference>
<dbReference type="EMBL" id="CP094970">
    <property type="protein sequence ID" value="UYM04808.1"/>
    <property type="molecule type" value="Genomic_DNA"/>
</dbReference>
<dbReference type="KEGG" id="sgrg:L0C25_20105"/>
<keyword evidence="4" id="KW-0862">Zinc</keyword>
<evidence type="ECO:0000256" key="3">
    <source>
        <dbReference type="ARBA" id="ARBA00022801"/>
    </source>
</evidence>
<protein>
    <submittedName>
        <fullName evidence="6">MBL fold metallo-hydrolase</fullName>
    </submittedName>
</protein>
<evidence type="ECO:0000259" key="5">
    <source>
        <dbReference type="SMART" id="SM00849"/>
    </source>
</evidence>
<keyword evidence="3" id="KW-0378">Hydrolase</keyword>
<dbReference type="InterPro" id="IPR001279">
    <property type="entry name" value="Metallo-B-lactamas"/>
</dbReference>
<dbReference type="CDD" id="cd06262">
    <property type="entry name" value="metallo-hydrolase-like_MBL-fold"/>
    <property type="match status" value="1"/>
</dbReference>
<dbReference type="SUPFAM" id="SSF56281">
    <property type="entry name" value="Metallo-hydrolase/oxidoreductase"/>
    <property type="match status" value="1"/>
</dbReference>
<dbReference type="RefSeq" id="WP_271633568.1">
    <property type="nucleotide sequence ID" value="NZ_CP094970.1"/>
</dbReference>
<dbReference type="InterPro" id="IPR036866">
    <property type="entry name" value="RibonucZ/Hydroxyglut_hydro"/>
</dbReference>
<evidence type="ECO:0000256" key="2">
    <source>
        <dbReference type="ARBA" id="ARBA00022723"/>
    </source>
</evidence>
<dbReference type="SMART" id="SM00849">
    <property type="entry name" value="Lactamase_B"/>
    <property type="match status" value="1"/>
</dbReference>
<accession>A0AA46THV7</accession>
<dbReference type="PANTHER" id="PTHR46233">
    <property type="entry name" value="HYDROXYACYLGLUTATHIONE HYDROLASE GLOC"/>
    <property type="match status" value="1"/>
</dbReference>
<evidence type="ECO:0000256" key="1">
    <source>
        <dbReference type="ARBA" id="ARBA00001947"/>
    </source>
</evidence>
<dbReference type="GO" id="GO:0046872">
    <property type="term" value="F:metal ion binding"/>
    <property type="evidence" value="ECO:0007669"/>
    <property type="project" value="UniProtKB-KW"/>
</dbReference>
<comment type="cofactor">
    <cofactor evidence="1">
        <name>Zn(2+)</name>
        <dbReference type="ChEBI" id="CHEBI:29105"/>
    </cofactor>
</comment>
<feature type="domain" description="Metallo-beta-lactamase" evidence="5">
    <location>
        <begin position="12"/>
        <end position="210"/>
    </location>
</feature>
<organism evidence="6 7">
    <name type="scientific">Solicola gregarius</name>
    <dbReference type="NCBI Taxonomy" id="2908642"/>
    <lineage>
        <taxon>Bacteria</taxon>
        <taxon>Bacillati</taxon>
        <taxon>Actinomycetota</taxon>
        <taxon>Actinomycetes</taxon>
        <taxon>Propionibacteriales</taxon>
        <taxon>Nocardioidaceae</taxon>
        <taxon>Solicola</taxon>
    </lineage>
</organism>
<keyword evidence="2" id="KW-0479">Metal-binding</keyword>
<name>A0AA46THV7_9ACTN</name>
<reference evidence="6" key="1">
    <citation type="submission" date="2022-01" db="EMBL/GenBank/DDBJ databases">
        <title>Nocardioidaceae gen. sp. A5X3R13.</title>
        <authorList>
            <person name="Lopez Marin M.A."/>
            <person name="Uhlik O."/>
        </authorList>
    </citation>
    <scope>NUCLEOTIDE SEQUENCE</scope>
    <source>
        <strain evidence="6">A5X3R13</strain>
    </source>
</reference>
<dbReference type="GO" id="GO:0016787">
    <property type="term" value="F:hydrolase activity"/>
    <property type="evidence" value="ECO:0007669"/>
    <property type="project" value="UniProtKB-KW"/>
</dbReference>
<dbReference type="InterPro" id="IPR051453">
    <property type="entry name" value="MBL_Glyoxalase_II"/>
</dbReference>
<dbReference type="Proteomes" id="UP001164390">
    <property type="component" value="Chromosome"/>
</dbReference>